<gene>
    <name evidence="1" type="ORF">Pme01_28620</name>
</gene>
<sequence>MTLKAAEEALRSDAAMWDGVAHTTDLARQSAQGLTLTEHDLSWASAHTELQNTYDEIQQKIVMLLGEATEVFNGLSTALDQVANAYQTNDEAAAKKFKGVWDVRG</sequence>
<dbReference type="EMBL" id="BOON01000027">
    <property type="protein sequence ID" value="GII23265.1"/>
    <property type="molecule type" value="Genomic_DNA"/>
</dbReference>
<dbReference type="AlphaFoldDB" id="A0A8J3TKY0"/>
<keyword evidence="2" id="KW-1185">Reference proteome</keyword>
<evidence type="ECO:0000313" key="2">
    <source>
        <dbReference type="Proteomes" id="UP000599074"/>
    </source>
</evidence>
<dbReference type="RefSeq" id="WP_168116742.1">
    <property type="nucleotide sequence ID" value="NZ_BOON01000027.1"/>
</dbReference>
<accession>A0A8J3TKY0</accession>
<proteinExistence type="predicted"/>
<dbReference type="Proteomes" id="UP000599074">
    <property type="component" value="Unassembled WGS sequence"/>
</dbReference>
<evidence type="ECO:0000313" key="1">
    <source>
        <dbReference type="EMBL" id="GII23265.1"/>
    </source>
</evidence>
<dbReference type="InterPro" id="IPR022536">
    <property type="entry name" value="EspC"/>
</dbReference>
<organism evidence="1 2">
    <name type="scientific">Planosporangium mesophilum</name>
    <dbReference type="NCBI Taxonomy" id="689768"/>
    <lineage>
        <taxon>Bacteria</taxon>
        <taxon>Bacillati</taxon>
        <taxon>Actinomycetota</taxon>
        <taxon>Actinomycetes</taxon>
        <taxon>Micromonosporales</taxon>
        <taxon>Micromonosporaceae</taxon>
        <taxon>Planosporangium</taxon>
    </lineage>
</organism>
<dbReference type="Pfam" id="PF10824">
    <property type="entry name" value="T7SS_ESX_EspC"/>
    <property type="match status" value="1"/>
</dbReference>
<protein>
    <submittedName>
        <fullName evidence="1">Uncharacterized protein</fullName>
    </submittedName>
</protein>
<name>A0A8J3TKY0_9ACTN</name>
<reference evidence="1" key="1">
    <citation type="submission" date="2021-01" db="EMBL/GenBank/DDBJ databases">
        <title>Whole genome shotgun sequence of Planosporangium mesophilum NBRC 109066.</title>
        <authorList>
            <person name="Komaki H."/>
            <person name="Tamura T."/>
        </authorList>
    </citation>
    <scope>NUCLEOTIDE SEQUENCE</scope>
    <source>
        <strain evidence="1">NBRC 109066</strain>
    </source>
</reference>
<comment type="caution">
    <text evidence="1">The sequence shown here is derived from an EMBL/GenBank/DDBJ whole genome shotgun (WGS) entry which is preliminary data.</text>
</comment>
<dbReference type="GO" id="GO:0009306">
    <property type="term" value="P:protein secretion"/>
    <property type="evidence" value="ECO:0007669"/>
    <property type="project" value="InterPro"/>
</dbReference>